<evidence type="ECO:0000313" key="2">
    <source>
        <dbReference type="Proteomes" id="UP000660131"/>
    </source>
</evidence>
<protein>
    <submittedName>
        <fullName evidence="1">Uncharacterized protein</fullName>
    </submittedName>
</protein>
<comment type="caution">
    <text evidence="1">The sequence shown here is derived from an EMBL/GenBank/DDBJ whole genome shotgun (WGS) entry which is preliminary data.</text>
</comment>
<sequence length="101" mass="11099">MSVLASLVGNNIETVCVVHDCFQLFFAGGVILNINNSYCIIGSTVKSLQGKKLINVSESEREIELVFEGLAKIRIDMTPDGFQGPEAMQLLRPGFPLVIWN</sequence>
<dbReference type="RefSeq" id="WP_187518780.1">
    <property type="nucleotide sequence ID" value="NZ_JACONV010000007.1"/>
</dbReference>
<dbReference type="EMBL" id="JACONV010000007">
    <property type="protein sequence ID" value="MBC3955783.1"/>
    <property type="molecule type" value="Genomic_DNA"/>
</dbReference>
<evidence type="ECO:0000313" key="1">
    <source>
        <dbReference type="EMBL" id="MBC3955783.1"/>
    </source>
</evidence>
<organism evidence="1 2">
    <name type="scientific">Pseudomonas triticifolii</name>
    <dbReference type="NCBI Taxonomy" id="2762592"/>
    <lineage>
        <taxon>Bacteria</taxon>
        <taxon>Pseudomonadati</taxon>
        <taxon>Pseudomonadota</taxon>
        <taxon>Gammaproteobacteria</taxon>
        <taxon>Pseudomonadales</taxon>
        <taxon>Pseudomonadaceae</taxon>
        <taxon>Pseudomonas</taxon>
    </lineage>
</organism>
<keyword evidence="2" id="KW-1185">Reference proteome</keyword>
<dbReference type="Proteomes" id="UP000660131">
    <property type="component" value="Unassembled WGS sequence"/>
</dbReference>
<gene>
    <name evidence="1" type="ORF">H8S56_12255</name>
</gene>
<name>A0ABR7BF28_9PSED</name>
<proteinExistence type="predicted"/>
<reference evidence="1 2" key="1">
    <citation type="submission" date="2020-08" db="EMBL/GenBank/DDBJ databases">
        <title>Putative novel bacterial strains isolated from necrotic wheat leaf tissues caused by Xanthomonas translucens.</title>
        <authorList>
            <person name="Tambong J.T."/>
        </authorList>
    </citation>
    <scope>NUCLEOTIDE SEQUENCE [LARGE SCALE GENOMIC DNA]</scope>
    <source>
        <strain evidence="1 2">DOAB 1067</strain>
    </source>
</reference>
<accession>A0ABR7BF28</accession>